<dbReference type="eggNOG" id="ENOG502S6I6">
    <property type="taxonomic scope" value="Eukaryota"/>
</dbReference>
<dbReference type="OMA" id="LERWIYV"/>
<dbReference type="HOGENOM" id="CLU_036419_1_0_1"/>
<dbReference type="RefSeq" id="XP_003049100.1">
    <property type="nucleotide sequence ID" value="XM_003049054.1"/>
</dbReference>
<sequence length="246" mass="28161">ILERKNAPGLYIVIKATIGPPIINLINEASTTASLNMISWNKAYSLLPIPTIVRHKFYPLTPFNSALGQTLRRHAKLGWTTRDMLWPDQTKKFMTGNECRRIGGTRSLVINLRDVPPGDYTPDHVLDRSVFSVVWESSGDSRRVSASIQPGVEFTALRDVYANGRRGQGCKAWEKFLRGKLERWIFVEIAKMSQQQRPPGFYFMAPSNYRVSIPSGYQVPDTWDYADDQIIPWFQEWDSTEGNSYR</sequence>
<dbReference type="EMBL" id="GG698902">
    <property type="protein sequence ID" value="EEU43387.1"/>
    <property type="molecule type" value="Genomic_DNA"/>
</dbReference>
<dbReference type="KEGG" id="nhe:NECHADRAFT_27878"/>
<feature type="non-terminal residue" evidence="1">
    <location>
        <position position="1"/>
    </location>
</feature>
<dbReference type="VEuPathDB" id="FungiDB:NECHADRAFT_27878"/>
<evidence type="ECO:0000313" key="2">
    <source>
        <dbReference type="Proteomes" id="UP000005206"/>
    </source>
</evidence>
<dbReference type="OrthoDB" id="10025998at2759"/>
<organism evidence="1 2">
    <name type="scientific">Fusarium vanettenii (strain ATCC MYA-4622 / CBS 123669 / FGSC 9596 / NRRL 45880 / 77-13-4)</name>
    <name type="common">Fusarium solani subsp. pisi</name>
    <dbReference type="NCBI Taxonomy" id="660122"/>
    <lineage>
        <taxon>Eukaryota</taxon>
        <taxon>Fungi</taxon>
        <taxon>Dikarya</taxon>
        <taxon>Ascomycota</taxon>
        <taxon>Pezizomycotina</taxon>
        <taxon>Sordariomycetes</taxon>
        <taxon>Hypocreomycetidae</taxon>
        <taxon>Hypocreales</taxon>
        <taxon>Nectriaceae</taxon>
        <taxon>Fusarium</taxon>
        <taxon>Fusarium solani species complex</taxon>
        <taxon>Fusarium vanettenii</taxon>
    </lineage>
</organism>
<accession>C7YXQ7</accession>
<evidence type="ECO:0000313" key="1">
    <source>
        <dbReference type="EMBL" id="EEU43387.1"/>
    </source>
</evidence>
<protein>
    <submittedName>
        <fullName evidence="1">Uncharacterized protein</fullName>
    </submittedName>
</protein>
<name>C7YXQ7_FUSV7</name>
<dbReference type="InParanoid" id="C7YXQ7"/>
<dbReference type="AlphaFoldDB" id="C7YXQ7"/>
<gene>
    <name evidence="1" type="ORF">NECHADRAFT_27878</name>
</gene>
<dbReference type="Proteomes" id="UP000005206">
    <property type="component" value="Chromosome 7"/>
</dbReference>
<proteinExistence type="predicted"/>
<keyword evidence="2" id="KW-1185">Reference proteome</keyword>
<feature type="non-terminal residue" evidence="1">
    <location>
        <position position="246"/>
    </location>
</feature>
<dbReference type="GeneID" id="9676992"/>
<reference evidence="1 2" key="1">
    <citation type="journal article" date="2009" name="PLoS Genet.">
        <title>The genome of Nectria haematococca: contribution of supernumerary chromosomes to gene expansion.</title>
        <authorList>
            <person name="Coleman J.J."/>
            <person name="Rounsley S.D."/>
            <person name="Rodriguez-Carres M."/>
            <person name="Kuo A."/>
            <person name="Wasmann C.C."/>
            <person name="Grimwood J."/>
            <person name="Schmutz J."/>
            <person name="Taga M."/>
            <person name="White G.J."/>
            <person name="Zhou S."/>
            <person name="Schwartz D.C."/>
            <person name="Freitag M."/>
            <person name="Ma L.J."/>
            <person name="Danchin E.G."/>
            <person name="Henrissat B."/>
            <person name="Coutinho P.M."/>
            <person name="Nelson D.R."/>
            <person name="Straney D."/>
            <person name="Napoli C.A."/>
            <person name="Barker B.M."/>
            <person name="Gribskov M."/>
            <person name="Rep M."/>
            <person name="Kroken S."/>
            <person name="Molnar I."/>
            <person name="Rensing C."/>
            <person name="Kennell J.C."/>
            <person name="Zamora J."/>
            <person name="Farman M.L."/>
            <person name="Selker E.U."/>
            <person name="Salamov A."/>
            <person name="Shapiro H."/>
            <person name="Pangilinan J."/>
            <person name="Lindquist E."/>
            <person name="Lamers C."/>
            <person name="Grigoriev I.V."/>
            <person name="Geiser D.M."/>
            <person name="Covert S.F."/>
            <person name="Temporini E."/>
            <person name="Vanetten H.D."/>
        </authorList>
    </citation>
    <scope>NUCLEOTIDE SEQUENCE [LARGE SCALE GENOMIC DNA]</scope>
    <source>
        <strain evidence="2">ATCC MYA-4622 / CBS 123669 / FGSC 9596 / NRRL 45880 / 77-13-4</strain>
    </source>
</reference>